<dbReference type="Pfam" id="PF13561">
    <property type="entry name" value="adh_short_C2"/>
    <property type="match status" value="1"/>
</dbReference>
<comment type="caution">
    <text evidence="4">The sequence shown here is derived from an EMBL/GenBank/DDBJ whole genome shotgun (WGS) entry which is preliminary data.</text>
</comment>
<dbReference type="RefSeq" id="WP_203174967.1">
    <property type="nucleotide sequence ID" value="NZ_JAEVHM010000045.1"/>
</dbReference>
<comment type="similarity">
    <text evidence="1">Belongs to the short-chain dehydrogenases/reductases (SDR) family.</text>
</comment>
<keyword evidence="2" id="KW-0560">Oxidoreductase</keyword>
<evidence type="ECO:0000256" key="3">
    <source>
        <dbReference type="SAM" id="MobiDB-lite"/>
    </source>
</evidence>
<dbReference type="PANTHER" id="PTHR43477:SF1">
    <property type="entry name" value="DIHYDROANTICAPSIN 7-DEHYDROGENASE"/>
    <property type="match status" value="1"/>
</dbReference>
<evidence type="ECO:0000256" key="1">
    <source>
        <dbReference type="ARBA" id="ARBA00006484"/>
    </source>
</evidence>
<reference evidence="4 5" key="1">
    <citation type="submission" date="2021-01" db="EMBL/GenBank/DDBJ databases">
        <title>Draft genome sequence of Micromonospora sp. strain STR1_7.</title>
        <authorList>
            <person name="Karlyshev A."/>
            <person name="Jawad R."/>
        </authorList>
    </citation>
    <scope>NUCLEOTIDE SEQUENCE [LARGE SCALE GENOMIC DNA]</scope>
    <source>
        <strain evidence="4 5">STR1-7</strain>
    </source>
</reference>
<dbReference type="Proteomes" id="UP000601027">
    <property type="component" value="Unassembled WGS sequence"/>
</dbReference>
<sequence>MLIPLRGSWSMILGASSGMGRATALALSQAGSNIIGVHFDHGPAAESVADLVKEIEGYGVQARFWNMNAASARTRAELVPLVAELTDGAGPRILMHSLAFGSLVPYLPRAGHGPTLVQRQLEMTVDVMAHSLVYWVQDLVAARLLRRGAKVFAMTSAGVVQALPSYGAVSAAKAALESHVRQLACELAPHGVAVNALRAGVTVTPSLRRIPEHAEFVARAGSGNPHGRLTEPEDVAEAVVLLSGTDSSWLTGNTIGVDGGELLAAGNAWELGNGSAPRDATPATTAAADR</sequence>
<name>A0ABS1XTL4_9ACTN</name>
<dbReference type="SUPFAM" id="SSF51735">
    <property type="entry name" value="NAD(P)-binding Rossmann-fold domains"/>
    <property type="match status" value="1"/>
</dbReference>
<feature type="region of interest" description="Disordered" evidence="3">
    <location>
        <begin position="271"/>
        <end position="290"/>
    </location>
</feature>
<dbReference type="PRINTS" id="PR00081">
    <property type="entry name" value="GDHRDH"/>
</dbReference>
<dbReference type="InterPro" id="IPR051122">
    <property type="entry name" value="SDR_DHRS6-like"/>
</dbReference>
<proteinExistence type="inferred from homology"/>
<dbReference type="Gene3D" id="3.40.50.720">
    <property type="entry name" value="NAD(P)-binding Rossmann-like Domain"/>
    <property type="match status" value="2"/>
</dbReference>
<protein>
    <submittedName>
        <fullName evidence="4">SDR family oxidoreductase</fullName>
    </submittedName>
</protein>
<dbReference type="EMBL" id="JAEVHM010000045">
    <property type="protein sequence ID" value="MBM0232563.1"/>
    <property type="molecule type" value="Genomic_DNA"/>
</dbReference>
<dbReference type="InterPro" id="IPR002347">
    <property type="entry name" value="SDR_fam"/>
</dbReference>
<evidence type="ECO:0000313" key="5">
    <source>
        <dbReference type="Proteomes" id="UP000601027"/>
    </source>
</evidence>
<gene>
    <name evidence="4" type="ORF">JNW91_12245</name>
</gene>
<keyword evidence="5" id="KW-1185">Reference proteome</keyword>
<evidence type="ECO:0000256" key="2">
    <source>
        <dbReference type="ARBA" id="ARBA00023002"/>
    </source>
</evidence>
<dbReference type="CDD" id="cd05233">
    <property type="entry name" value="SDR_c"/>
    <property type="match status" value="1"/>
</dbReference>
<evidence type="ECO:0000313" key="4">
    <source>
        <dbReference type="EMBL" id="MBM0232563.1"/>
    </source>
</evidence>
<dbReference type="InterPro" id="IPR036291">
    <property type="entry name" value="NAD(P)-bd_dom_sf"/>
</dbReference>
<feature type="compositionally biased region" description="Low complexity" evidence="3">
    <location>
        <begin position="276"/>
        <end position="290"/>
    </location>
</feature>
<dbReference type="PANTHER" id="PTHR43477">
    <property type="entry name" value="DIHYDROANTICAPSIN 7-DEHYDROGENASE"/>
    <property type="match status" value="1"/>
</dbReference>
<accession>A0ABS1XTL4</accession>
<organism evidence="4 5">
    <name type="scientific">Micromonospora parastrephiae</name>
    <dbReference type="NCBI Taxonomy" id="2806101"/>
    <lineage>
        <taxon>Bacteria</taxon>
        <taxon>Bacillati</taxon>
        <taxon>Actinomycetota</taxon>
        <taxon>Actinomycetes</taxon>
        <taxon>Micromonosporales</taxon>
        <taxon>Micromonosporaceae</taxon>
        <taxon>Micromonospora</taxon>
    </lineage>
</organism>